<dbReference type="Proteomes" id="UP000008694">
    <property type="component" value="Unassembled WGS sequence"/>
</dbReference>
<evidence type="ECO:0000256" key="4">
    <source>
        <dbReference type="RuleBase" id="RU003953"/>
    </source>
</evidence>
<keyword evidence="3 4" id="KW-0694">RNA-binding</keyword>
<evidence type="ECO:0000256" key="2">
    <source>
        <dbReference type="ARBA" id="ARBA00022679"/>
    </source>
</evidence>
<reference evidence="7" key="1">
    <citation type="journal article" date="2011" name="Nat. Genet.">
        <title>The Arabidopsis lyrata genome sequence and the basis of rapid genome size change.</title>
        <authorList>
            <person name="Hu T.T."/>
            <person name="Pattyn P."/>
            <person name="Bakker E.G."/>
            <person name="Cao J."/>
            <person name="Cheng J.-F."/>
            <person name="Clark R.M."/>
            <person name="Fahlgren N."/>
            <person name="Fawcett J.A."/>
            <person name="Grimwood J."/>
            <person name="Gundlach H."/>
            <person name="Haberer G."/>
            <person name="Hollister J.D."/>
            <person name="Ossowski S."/>
            <person name="Ottilar R.P."/>
            <person name="Salamov A.A."/>
            <person name="Schneeberger K."/>
            <person name="Spannagl M."/>
            <person name="Wang X."/>
            <person name="Yang L."/>
            <person name="Nasrallah M.E."/>
            <person name="Bergelson J."/>
            <person name="Carrington J.C."/>
            <person name="Gaut B.S."/>
            <person name="Schmutz J."/>
            <person name="Mayer K.F.X."/>
            <person name="Van de Peer Y."/>
            <person name="Grigoriev I.V."/>
            <person name="Nordborg M."/>
            <person name="Weigel D."/>
            <person name="Guo Y.-L."/>
        </authorList>
    </citation>
    <scope>NUCLEOTIDE SEQUENCE [LARGE SCALE GENOMIC DNA]</scope>
    <source>
        <strain evidence="7">cv. MN47</strain>
    </source>
</reference>
<dbReference type="SUPFAM" id="SSF81301">
    <property type="entry name" value="Nucleotidyltransferase"/>
    <property type="match status" value="1"/>
</dbReference>
<keyword evidence="2 4" id="KW-0808">Transferase</keyword>
<dbReference type="Pfam" id="PF01743">
    <property type="entry name" value="PolyA_pol"/>
    <property type="match status" value="1"/>
</dbReference>
<evidence type="ECO:0000313" key="7">
    <source>
        <dbReference type="Proteomes" id="UP000008694"/>
    </source>
</evidence>
<dbReference type="GO" id="GO:0001680">
    <property type="term" value="P:tRNA 3'-terminal CCA addition"/>
    <property type="evidence" value="ECO:0007669"/>
    <property type="project" value="TreeGrafter"/>
</dbReference>
<dbReference type="HOGENOM" id="CLU_1145079_0_0_1"/>
<feature type="domain" description="Poly A polymerase head" evidence="5">
    <location>
        <begin position="72"/>
        <end position="133"/>
    </location>
</feature>
<keyword evidence="7" id="KW-1185">Reference proteome</keyword>
<dbReference type="SUPFAM" id="SSF81891">
    <property type="entry name" value="Poly A polymerase C-terminal region-like"/>
    <property type="match status" value="1"/>
</dbReference>
<accession>D7M687</accession>
<evidence type="ECO:0000256" key="1">
    <source>
        <dbReference type="ARBA" id="ARBA00007265"/>
    </source>
</evidence>
<dbReference type="InterPro" id="IPR002646">
    <property type="entry name" value="PolA_pol_head_dom"/>
</dbReference>
<dbReference type="GO" id="GO:0003723">
    <property type="term" value="F:RNA binding"/>
    <property type="evidence" value="ECO:0007669"/>
    <property type="project" value="UniProtKB-KW"/>
</dbReference>
<organism evidence="7">
    <name type="scientific">Arabidopsis lyrata subsp. lyrata</name>
    <name type="common">Lyre-leaved rock-cress</name>
    <dbReference type="NCBI Taxonomy" id="81972"/>
    <lineage>
        <taxon>Eukaryota</taxon>
        <taxon>Viridiplantae</taxon>
        <taxon>Streptophyta</taxon>
        <taxon>Embryophyta</taxon>
        <taxon>Tracheophyta</taxon>
        <taxon>Spermatophyta</taxon>
        <taxon>Magnoliopsida</taxon>
        <taxon>eudicotyledons</taxon>
        <taxon>Gunneridae</taxon>
        <taxon>Pentapetalae</taxon>
        <taxon>rosids</taxon>
        <taxon>malvids</taxon>
        <taxon>Brassicales</taxon>
        <taxon>Brassicaceae</taxon>
        <taxon>Camelineae</taxon>
        <taxon>Arabidopsis</taxon>
    </lineage>
</organism>
<dbReference type="AlphaFoldDB" id="D7M687"/>
<proteinExistence type="inferred from homology"/>
<dbReference type="InterPro" id="IPR043519">
    <property type="entry name" value="NT_sf"/>
</dbReference>
<dbReference type="GO" id="GO:0052929">
    <property type="term" value="F:ATP:3'-cytidine-cytidine-tRNA adenylyltransferase activity"/>
    <property type="evidence" value="ECO:0007669"/>
    <property type="project" value="TreeGrafter"/>
</dbReference>
<dbReference type="GO" id="GO:0052927">
    <property type="term" value="F:CC tRNA cytidylyltransferase activity"/>
    <property type="evidence" value="ECO:0007669"/>
    <property type="project" value="TreeGrafter"/>
</dbReference>
<feature type="non-terminal residue" evidence="6">
    <location>
        <position position="1"/>
    </location>
</feature>
<evidence type="ECO:0000256" key="3">
    <source>
        <dbReference type="ARBA" id="ARBA00022884"/>
    </source>
</evidence>
<dbReference type="STRING" id="81972.D7M687"/>
<evidence type="ECO:0000259" key="5">
    <source>
        <dbReference type="Pfam" id="PF01743"/>
    </source>
</evidence>
<protein>
    <submittedName>
        <fullName evidence="6">Predicted protein</fullName>
    </submittedName>
</protein>
<dbReference type="eggNOG" id="KOG2159">
    <property type="taxonomic scope" value="Eukaryota"/>
</dbReference>
<dbReference type="Gene3D" id="3.30.460.10">
    <property type="entry name" value="Beta Polymerase, domain 2"/>
    <property type="match status" value="1"/>
</dbReference>
<evidence type="ECO:0000313" key="6">
    <source>
        <dbReference type="EMBL" id="EFH50660.1"/>
    </source>
</evidence>
<dbReference type="Gene3D" id="1.10.3090.10">
    <property type="entry name" value="cca-adding enzyme, domain 2"/>
    <property type="match status" value="1"/>
</dbReference>
<gene>
    <name evidence="6" type="ORF">ARALYDRAFT_662663</name>
</gene>
<dbReference type="Gramene" id="Al_scaffold_0006_2728">
    <property type="protein sequence ID" value="Al_scaffold_0006_2728"/>
    <property type="gene ID" value="Al_scaffold_0006_2728"/>
</dbReference>
<dbReference type="PANTHER" id="PTHR13734">
    <property type="entry name" value="TRNA-NUCLEOTIDYLTRANSFERASE"/>
    <property type="match status" value="1"/>
</dbReference>
<dbReference type="EMBL" id="GL348718">
    <property type="protein sequence ID" value="EFH50660.1"/>
    <property type="molecule type" value="Genomic_DNA"/>
</dbReference>
<name>D7M687_ARALL</name>
<sequence>YPTENAGPNPTEAEPIYGFSMTTVELKEKIDLAEKERKIFNRLLGTLCHCNLDTQLRVAGGWVPGKLLGKEFVNLKSEEYTENSRIPTMKFGTAKENAYRRDLTINSLFYKINTGLVEDLTDRGIKDLKSGKIVRPLPARVTFLDDPLRVIRAIRFGARFGFTLDEELNEAASSEEVKVALGGKISREQIGNEIESMISGSEPVSAITCLYDLKLFGVVFAFEPTPSENCGRLTVQNNGGRKN</sequence>
<dbReference type="PANTHER" id="PTHR13734:SF5">
    <property type="entry name" value="CCA TRNA NUCLEOTIDYLTRANSFERASE, MITOCHONDRIAL"/>
    <property type="match status" value="1"/>
</dbReference>
<comment type="similarity">
    <text evidence="1 4">Belongs to the tRNA nucleotidyltransferase/poly(A) polymerase family.</text>
</comment>